<dbReference type="AlphaFoldDB" id="A0AAD5H161"/>
<name>A0AAD5H161_9CHLO</name>
<accession>A0AAD5H161</accession>
<proteinExistence type="predicted"/>
<keyword evidence="2" id="KW-1185">Reference proteome</keyword>
<dbReference type="Proteomes" id="UP001205105">
    <property type="component" value="Unassembled WGS sequence"/>
</dbReference>
<evidence type="ECO:0000313" key="1">
    <source>
        <dbReference type="EMBL" id="KAI7836345.1"/>
    </source>
</evidence>
<dbReference type="SUPFAM" id="SSF50965">
    <property type="entry name" value="Galactose oxidase, central domain"/>
    <property type="match status" value="1"/>
</dbReference>
<sequence length="494" mass="48959">MHWPAPPACPCFLFDRLTHAPPGAQATAAVTSPVTCDAVPSKGVVYRWASGSTALGILTASTCGLTAGDTSIAILSSANPTGGPYTCEGGNDDAGAAVCTGSDNDLASAATVAFAQNKYYFIIVGAASASDDPFPIQLSLTATAGVPSPPPPPPPVSQSWLALGTSDLSSGQPSALEAGVSAGGNPVVVVSDTASSTPRARVLEWSGSAWAALGGALTNADAASLAVSGGSTYVAYVATDAGNRLRVSQLVSGSWQALSTTGLPDAAASGLTLRAAADGTLFLACSIIDSSSGEATSSLYKLAASGSTWQAQPALTFEVATPLRLAADGAPLLLGSDSGGNTCVMKLVGSAWQAAGPCTQFAFASSPFIAVAPSGAVLVSYTDVLSSESRVIQLGANSWSTVGGVLPTASDLSACQLVAHTDTKLAVGCLESSTTQPTVLLYDGSKWTATPSAGLPSQAAMLRLAATASGTLFTAYSDGSASGAAGADRYSVQL</sequence>
<dbReference type="InterPro" id="IPR011043">
    <property type="entry name" value="Gal_Oxase/kelch_b-propeller"/>
</dbReference>
<protein>
    <submittedName>
        <fullName evidence="1">Uncharacterized protein</fullName>
    </submittedName>
</protein>
<gene>
    <name evidence="1" type="ORF">COHA_009768</name>
</gene>
<reference evidence="1" key="1">
    <citation type="submission" date="2020-11" db="EMBL/GenBank/DDBJ databases">
        <title>Chlorella ohadii genome sequencing and assembly.</title>
        <authorList>
            <person name="Murik O."/>
            <person name="Treves H."/>
            <person name="Kedem I."/>
            <person name="Shotland Y."/>
            <person name="Kaplan A."/>
        </authorList>
    </citation>
    <scope>NUCLEOTIDE SEQUENCE</scope>
    <source>
        <strain evidence="1">1</strain>
    </source>
</reference>
<dbReference type="EMBL" id="JADXDR010000192">
    <property type="protein sequence ID" value="KAI7836345.1"/>
    <property type="molecule type" value="Genomic_DNA"/>
</dbReference>
<comment type="caution">
    <text evidence="1">The sequence shown here is derived from an EMBL/GenBank/DDBJ whole genome shotgun (WGS) entry which is preliminary data.</text>
</comment>
<evidence type="ECO:0000313" key="2">
    <source>
        <dbReference type="Proteomes" id="UP001205105"/>
    </source>
</evidence>
<organism evidence="1 2">
    <name type="scientific">Chlorella ohadii</name>
    <dbReference type="NCBI Taxonomy" id="2649997"/>
    <lineage>
        <taxon>Eukaryota</taxon>
        <taxon>Viridiplantae</taxon>
        <taxon>Chlorophyta</taxon>
        <taxon>core chlorophytes</taxon>
        <taxon>Trebouxiophyceae</taxon>
        <taxon>Chlorellales</taxon>
        <taxon>Chlorellaceae</taxon>
        <taxon>Chlorella clade</taxon>
        <taxon>Chlorella</taxon>
    </lineage>
</organism>